<dbReference type="CDD" id="cd23786">
    <property type="entry name" value="ELF_FANCL"/>
    <property type="match status" value="1"/>
</dbReference>
<gene>
    <name evidence="22" type="primary">FANCL</name>
    <name evidence="22" type="ORF">AOXY_G6024</name>
</gene>
<evidence type="ECO:0000256" key="9">
    <source>
        <dbReference type="ARBA" id="ARBA00022763"/>
    </source>
</evidence>
<dbReference type="InterPro" id="IPR044037">
    <property type="entry name" value="FANCL_d3"/>
</dbReference>
<evidence type="ECO:0000256" key="6">
    <source>
        <dbReference type="ARBA" id="ARBA00022490"/>
    </source>
</evidence>
<evidence type="ECO:0000259" key="20">
    <source>
        <dbReference type="Pfam" id="PF18890"/>
    </source>
</evidence>
<dbReference type="InterPro" id="IPR043898">
    <property type="entry name" value="FANCL_d2"/>
</dbReference>
<dbReference type="InterPro" id="IPR026850">
    <property type="entry name" value="FANCL_C"/>
</dbReference>
<dbReference type="SUPFAM" id="SSF57850">
    <property type="entry name" value="RING/U-box"/>
    <property type="match status" value="1"/>
</dbReference>
<dbReference type="GO" id="GO:0005737">
    <property type="term" value="C:cytoplasm"/>
    <property type="evidence" value="ECO:0007669"/>
    <property type="project" value="UniProtKB-SubCell"/>
</dbReference>
<dbReference type="FunFam" id="3.10.110.10:FF:000081">
    <property type="entry name" value="E3 ubiquitin-protein ligase FANCL"/>
    <property type="match status" value="1"/>
</dbReference>
<evidence type="ECO:0000256" key="10">
    <source>
        <dbReference type="ARBA" id="ARBA00022771"/>
    </source>
</evidence>
<dbReference type="InterPro" id="IPR016135">
    <property type="entry name" value="UBQ-conjugating_enzyme/RWD"/>
</dbReference>
<evidence type="ECO:0000256" key="2">
    <source>
        <dbReference type="ARBA" id="ARBA00004123"/>
    </source>
</evidence>
<evidence type="ECO:0000256" key="14">
    <source>
        <dbReference type="ARBA" id="ARBA00023204"/>
    </source>
</evidence>
<evidence type="ECO:0000256" key="17">
    <source>
        <dbReference type="ARBA" id="ARBA00080616"/>
    </source>
</evidence>
<name>A0AAD8LPK4_ACIOX</name>
<dbReference type="Gene3D" id="3.30.40.10">
    <property type="entry name" value="Zinc/RING finger domain, C3HC4 (zinc finger)"/>
    <property type="match status" value="1"/>
</dbReference>
<comment type="caution">
    <text evidence="22">The sequence shown here is derived from an EMBL/GenBank/DDBJ whole genome shotgun (WGS) entry which is preliminary data.</text>
</comment>
<dbReference type="Proteomes" id="UP001230051">
    <property type="component" value="Unassembled WGS sequence"/>
</dbReference>
<evidence type="ECO:0000313" key="23">
    <source>
        <dbReference type="Proteomes" id="UP001230051"/>
    </source>
</evidence>
<keyword evidence="6" id="KW-0963">Cytoplasm</keyword>
<sequence>MSTSSALISQSPLLLPQNKEKTIYDGFITVQEKDFRLRIILPSDHQLKHARLQCSWQLKQLLHGYHHIIKQRLQHCCDLASFMLELKTLLEVALKNRHEMHAAPPPQYYTQLIKEIESLGWDKLAYIDTEFSTIKLKAEDTSGREHLITVKLKSKYPAESPDFTVDFPVPLVISWTQQSSLINIHNQFLAALESLKEFWDVMDEIDKMTWVLEPEKPTRSATMRRIAIGNNVSINLEVDARHPKMLPECCLLGADHVVTPLRNKLNTNMHLWNPECSVLQNIKEILEIEFPIPANHEKTNFSMECGICYSYRLDSAIPDQVCNDPRCGQPFHQACLYEWLRGLPSCRQSFNIIFGECPYCSKPITVKMTVKKS</sequence>
<evidence type="ECO:0000256" key="4">
    <source>
        <dbReference type="ARBA" id="ARBA00004906"/>
    </source>
</evidence>
<dbReference type="AlphaFoldDB" id="A0AAD8LPK4"/>
<dbReference type="PANTHER" id="PTHR13206:SF0">
    <property type="entry name" value="E3 UBIQUITIN-PROTEIN LIGASE FANCL"/>
    <property type="match status" value="1"/>
</dbReference>
<dbReference type="Gene3D" id="3.10.110.20">
    <property type="entry name" value="RWD domain-like"/>
    <property type="match status" value="1"/>
</dbReference>
<evidence type="ECO:0000256" key="12">
    <source>
        <dbReference type="ARBA" id="ARBA00022833"/>
    </source>
</evidence>
<dbReference type="FunFam" id="3.30.40.10:FF:000221">
    <property type="entry name" value="E3 ubiquitin-protein ligase FANCL isoform X2"/>
    <property type="match status" value="1"/>
</dbReference>
<evidence type="ECO:0000256" key="13">
    <source>
        <dbReference type="ARBA" id="ARBA00022843"/>
    </source>
</evidence>
<comment type="subcellular location">
    <subcellularLocation>
        <location evidence="3">Cytoplasm</location>
    </subcellularLocation>
    <subcellularLocation>
        <location evidence="2">Nucleus</location>
    </subcellularLocation>
</comment>
<dbReference type="GO" id="GO:0006513">
    <property type="term" value="P:protein monoubiquitination"/>
    <property type="evidence" value="ECO:0007669"/>
    <property type="project" value="TreeGrafter"/>
</dbReference>
<keyword evidence="7" id="KW-0808">Transferase</keyword>
<dbReference type="SMART" id="SM01197">
    <property type="entry name" value="FANCL_C"/>
    <property type="match status" value="1"/>
</dbReference>
<dbReference type="InterPro" id="IPR043003">
    <property type="entry name" value="FANCL_d3_sf"/>
</dbReference>
<evidence type="ECO:0000256" key="3">
    <source>
        <dbReference type="ARBA" id="ARBA00004496"/>
    </source>
</evidence>
<dbReference type="CDD" id="cd23832">
    <property type="entry name" value="DRWD-C_FANCL"/>
    <property type="match status" value="1"/>
</dbReference>
<keyword evidence="15" id="KW-0539">Nucleus</keyword>
<dbReference type="PANTHER" id="PTHR13206">
    <property type="entry name" value="UBIQUITIN LIGASE PROTEIN PHF9 FANCONI ANEMIA GROUP L PROTEIN"/>
    <property type="match status" value="1"/>
</dbReference>
<feature type="domain" description="Fanconi anemia complex subunit FancL WD-repeat containing" evidence="18">
    <location>
        <begin position="6"/>
        <end position="91"/>
    </location>
</feature>
<evidence type="ECO:0000259" key="18">
    <source>
        <dbReference type="Pfam" id="PF09765"/>
    </source>
</evidence>
<organism evidence="22 23">
    <name type="scientific">Acipenser oxyrinchus oxyrinchus</name>
    <dbReference type="NCBI Taxonomy" id="40147"/>
    <lineage>
        <taxon>Eukaryota</taxon>
        <taxon>Metazoa</taxon>
        <taxon>Chordata</taxon>
        <taxon>Craniata</taxon>
        <taxon>Vertebrata</taxon>
        <taxon>Euteleostomi</taxon>
        <taxon>Actinopterygii</taxon>
        <taxon>Chondrostei</taxon>
        <taxon>Acipenseriformes</taxon>
        <taxon>Acipenseridae</taxon>
        <taxon>Acipenser</taxon>
    </lineage>
</organism>
<evidence type="ECO:0000256" key="8">
    <source>
        <dbReference type="ARBA" id="ARBA00022723"/>
    </source>
</evidence>
<reference evidence="22" key="1">
    <citation type="submission" date="2022-02" db="EMBL/GenBank/DDBJ databases">
        <title>Atlantic sturgeon de novo genome assembly.</title>
        <authorList>
            <person name="Stock M."/>
            <person name="Klopp C."/>
            <person name="Guiguen Y."/>
            <person name="Cabau C."/>
            <person name="Parinello H."/>
            <person name="Santidrian Yebra-Pimentel E."/>
            <person name="Kuhl H."/>
            <person name="Dirks R.P."/>
            <person name="Guessner J."/>
            <person name="Wuertz S."/>
            <person name="Du K."/>
            <person name="Schartl M."/>
        </authorList>
    </citation>
    <scope>NUCLEOTIDE SEQUENCE</scope>
    <source>
        <strain evidence="22">STURGEONOMICS-FGT-2020</strain>
        <tissue evidence="22">Whole blood</tissue>
    </source>
</reference>
<keyword evidence="8" id="KW-0479">Metal-binding</keyword>
<feature type="domain" description="FANCL C-terminal" evidence="19">
    <location>
        <begin position="301"/>
        <end position="369"/>
    </location>
</feature>
<feature type="domain" description="FANCL UBC-like" evidence="21">
    <location>
        <begin position="197"/>
        <end position="293"/>
    </location>
</feature>
<feature type="domain" description="FANCL UBC-like" evidence="20">
    <location>
        <begin position="106"/>
        <end position="195"/>
    </location>
</feature>
<dbReference type="InterPro" id="IPR019162">
    <property type="entry name" value="FancL_WD-rpt_cont_dom"/>
</dbReference>
<accession>A0AAD8LPK4</accession>
<evidence type="ECO:0000256" key="5">
    <source>
        <dbReference type="ARBA" id="ARBA00012483"/>
    </source>
</evidence>
<proteinExistence type="predicted"/>
<keyword evidence="11" id="KW-0833">Ubl conjugation pathway</keyword>
<dbReference type="Gene3D" id="3.10.110.10">
    <property type="entry name" value="Ubiquitin Conjugating Enzyme"/>
    <property type="match status" value="1"/>
</dbReference>
<dbReference type="CDD" id="cd23831">
    <property type="entry name" value="DRWD-N_FANCL"/>
    <property type="match status" value="1"/>
</dbReference>
<dbReference type="Pfam" id="PF18890">
    <property type="entry name" value="FANCL_d2"/>
    <property type="match status" value="1"/>
</dbReference>
<dbReference type="GO" id="GO:0061630">
    <property type="term" value="F:ubiquitin protein ligase activity"/>
    <property type="evidence" value="ECO:0007669"/>
    <property type="project" value="UniProtKB-EC"/>
</dbReference>
<evidence type="ECO:0000256" key="7">
    <source>
        <dbReference type="ARBA" id="ARBA00022679"/>
    </source>
</evidence>
<evidence type="ECO:0000256" key="16">
    <source>
        <dbReference type="ARBA" id="ARBA00073910"/>
    </source>
</evidence>
<dbReference type="GO" id="GO:0043240">
    <property type="term" value="C:Fanconi anaemia nuclear complex"/>
    <property type="evidence" value="ECO:0007669"/>
    <property type="project" value="InterPro"/>
</dbReference>
<evidence type="ECO:0000256" key="1">
    <source>
        <dbReference type="ARBA" id="ARBA00000900"/>
    </source>
</evidence>
<keyword evidence="12" id="KW-0862">Zinc</keyword>
<protein>
    <recommendedName>
        <fullName evidence="16">E3 ubiquitin-protein ligase FANCL</fullName>
        <ecNumber evidence="5">2.3.2.27</ecNumber>
    </recommendedName>
    <alternativeName>
        <fullName evidence="17">RING-type E3 ubiquitin transferase FANCL</fullName>
    </alternativeName>
</protein>
<dbReference type="EC" id="2.3.2.27" evidence="5"/>
<dbReference type="CDD" id="cd16490">
    <property type="entry name" value="RING-CH-C4HC3_FANCL"/>
    <property type="match status" value="1"/>
</dbReference>
<keyword evidence="13" id="KW-0832">Ubl conjugation</keyword>
<dbReference type="FunFam" id="3.10.110.20:FF:000001">
    <property type="entry name" value="E3 ubiquitin-protein ligase FANCL"/>
    <property type="match status" value="1"/>
</dbReference>
<dbReference type="InterPro" id="IPR013083">
    <property type="entry name" value="Znf_RING/FYVE/PHD"/>
</dbReference>
<comment type="catalytic activity">
    <reaction evidence="1">
        <text>S-ubiquitinyl-[E2 ubiquitin-conjugating enzyme]-L-cysteine + [acceptor protein]-L-lysine = [E2 ubiquitin-conjugating enzyme]-L-cysteine + N(6)-ubiquitinyl-[acceptor protein]-L-lysine.</text>
        <dbReference type="EC" id="2.3.2.27"/>
    </reaction>
</comment>
<dbReference type="Pfam" id="PF09765">
    <property type="entry name" value="FANCL_d1"/>
    <property type="match status" value="1"/>
</dbReference>
<keyword evidence="14" id="KW-0234">DNA repair</keyword>
<dbReference type="Pfam" id="PF11793">
    <property type="entry name" value="FANCL_C"/>
    <property type="match status" value="1"/>
</dbReference>
<evidence type="ECO:0000313" key="22">
    <source>
        <dbReference type="EMBL" id="KAK1171268.1"/>
    </source>
</evidence>
<dbReference type="InterPro" id="IPR026848">
    <property type="entry name" value="Fancl"/>
</dbReference>
<dbReference type="GO" id="GO:0036297">
    <property type="term" value="P:interstrand cross-link repair"/>
    <property type="evidence" value="ECO:0007669"/>
    <property type="project" value="InterPro"/>
</dbReference>
<dbReference type="Pfam" id="PF18891">
    <property type="entry name" value="FANCL_d3"/>
    <property type="match status" value="1"/>
</dbReference>
<dbReference type="GO" id="GO:0008270">
    <property type="term" value="F:zinc ion binding"/>
    <property type="evidence" value="ECO:0007669"/>
    <property type="project" value="UniProtKB-KW"/>
</dbReference>
<comment type="pathway">
    <text evidence="4">Protein modification; protein ubiquitination.</text>
</comment>
<evidence type="ECO:0000256" key="15">
    <source>
        <dbReference type="ARBA" id="ARBA00023242"/>
    </source>
</evidence>
<keyword evidence="23" id="KW-1185">Reference proteome</keyword>
<keyword evidence="9" id="KW-0227">DNA damage</keyword>
<evidence type="ECO:0000256" key="11">
    <source>
        <dbReference type="ARBA" id="ARBA00022786"/>
    </source>
</evidence>
<evidence type="ECO:0000259" key="19">
    <source>
        <dbReference type="Pfam" id="PF11793"/>
    </source>
</evidence>
<evidence type="ECO:0000259" key="21">
    <source>
        <dbReference type="Pfam" id="PF18891"/>
    </source>
</evidence>
<keyword evidence="10" id="KW-0863">Zinc-finger</keyword>
<dbReference type="EMBL" id="JAGXEW010000005">
    <property type="protein sequence ID" value="KAK1171268.1"/>
    <property type="molecule type" value="Genomic_DNA"/>
</dbReference>